<keyword evidence="1" id="KW-1133">Transmembrane helix</keyword>
<protein>
    <submittedName>
        <fullName evidence="2">Uncharacterized protein</fullName>
    </submittedName>
</protein>
<evidence type="ECO:0000256" key="1">
    <source>
        <dbReference type="SAM" id="Phobius"/>
    </source>
</evidence>
<reference evidence="3" key="1">
    <citation type="journal article" date="2019" name="Int. J. Syst. Evol. Microbiol.">
        <title>The Global Catalogue of Microorganisms (GCM) 10K type strain sequencing project: providing services to taxonomists for standard genome sequencing and annotation.</title>
        <authorList>
            <consortium name="The Broad Institute Genomics Platform"/>
            <consortium name="The Broad Institute Genome Sequencing Center for Infectious Disease"/>
            <person name="Wu L."/>
            <person name="Ma J."/>
        </authorList>
    </citation>
    <scope>NUCLEOTIDE SEQUENCE [LARGE SCALE GENOMIC DNA]</scope>
    <source>
        <strain evidence="3">CCUG 50353</strain>
    </source>
</reference>
<name>A0ABV8UWM3_9BACL</name>
<keyword evidence="3" id="KW-1185">Reference proteome</keyword>
<dbReference type="RefSeq" id="WP_378141279.1">
    <property type="nucleotide sequence ID" value="NZ_JBHSEF010000021.1"/>
</dbReference>
<proteinExistence type="predicted"/>
<evidence type="ECO:0000313" key="2">
    <source>
        <dbReference type="EMBL" id="MFC4354976.1"/>
    </source>
</evidence>
<feature type="transmembrane region" description="Helical" evidence="1">
    <location>
        <begin position="7"/>
        <end position="28"/>
    </location>
</feature>
<dbReference type="EMBL" id="JBHSEF010000021">
    <property type="protein sequence ID" value="MFC4354976.1"/>
    <property type="molecule type" value="Genomic_DNA"/>
</dbReference>
<accession>A0ABV8UWM3</accession>
<organism evidence="2 3">
    <name type="scientific">Chryseomicrobium palamuruense</name>
    <dbReference type="NCBI Taxonomy" id="682973"/>
    <lineage>
        <taxon>Bacteria</taxon>
        <taxon>Bacillati</taxon>
        <taxon>Bacillota</taxon>
        <taxon>Bacilli</taxon>
        <taxon>Bacillales</taxon>
        <taxon>Caryophanaceae</taxon>
        <taxon>Chryseomicrobium</taxon>
    </lineage>
</organism>
<keyword evidence="1" id="KW-0812">Transmembrane</keyword>
<evidence type="ECO:0000313" key="3">
    <source>
        <dbReference type="Proteomes" id="UP001595733"/>
    </source>
</evidence>
<comment type="caution">
    <text evidence="2">The sequence shown here is derived from an EMBL/GenBank/DDBJ whole genome shotgun (WGS) entry which is preliminary data.</text>
</comment>
<sequence length="67" mass="7531">MKCTRSLVWGSLLLFLYFISLGAVWTGLQTQWPQLGHPLGALVLLVLAYVAMEKSVSYLAKKRSWSC</sequence>
<gene>
    <name evidence="2" type="ORF">ACFO0S_07950</name>
</gene>
<dbReference type="Proteomes" id="UP001595733">
    <property type="component" value="Unassembled WGS sequence"/>
</dbReference>
<feature type="transmembrane region" description="Helical" evidence="1">
    <location>
        <begin position="34"/>
        <end position="52"/>
    </location>
</feature>
<keyword evidence="1" id="KW-0472">Membrane</keyword>